<dbReference type="Pfam" id="PF11573">
    <property type="entry name" value="Med23"/>
    <property type="match status" value="1"/>
</dbReference>
<evidence type="ECO:0000256" key="4">
    <source>
        <dbReference type="ARBA" id="ARBA00023015"/>
    </source>
</evidence>
<sequence>MTSANPSLAKEKVAGLVNDFLCVEAVEEALNSYLVHHDENENSKLQTFEQELSRLLVSTQQEEQEQILLAFIGQVSEQSGKRMRKLLAVLERCVLSGALPAKLLCDNLLENKQLAVSRRDLWTETFLLLRRIVHKVDYKGVREIMKLCLDRARQLPADIGDDMSDQFHAIYGVIQHIFDREAALLPAYFIVNEIMRSYPDCKGFPHWKLAGLLEGFIGSFRSTAQMVTIMGRQYMLPIVEHAVQPANSWKLDPVTLRFQVKGNLPYERAVLQPQKALLMYIVRQPYSREMVCSVLGLQKQHKQRCPTLEDVLVDLIVTSMEQLEANTTDDFRERAAQLWQHISAQLIYFVVFYFADFSQLMLKLRTKLSGFLPLLGLLKDLYAADAGAAPVPDWKRADAAIQMAAVSIWTHLQKKAQAEKVELPVRALPAALQPRLELLHQLAAMGRPTALERDFRLALVCNVENMQNVLTEAIMGGGQQRTTVSMPGTNCTASAPTQPLSMAMLDSLTIHAKMSLIHSISHHIKMAPQQHKMGGATVALPPALIETYSRLLVYPEIDTLGIKNLTSTLLPTVFKAQALGILHTLLEMFCCRLRHVQPHYRLTLLSTVHSLSNAPQTNHTQMHLCLESTALRIITGLGNSEIPAQLARFINEPKSIVSSDSEELNRALVLSIVRALHITGCDSRPGNDGVTGLVWCREILSAVLQATPHGWPRHTLERFPAPVRELFAQYGGQRDDKQQLKSMVNEEYRKYMSMNNENDIIGHFTIQGPQPFFVCLLWQMLLETNRITSIAYKVLERGGPKALTVHIRTFCDYLIHVLSTSTDGAFFKKCVDGVHKLVWTYNIVPIDRLILCLVLRPNEANELRLCSILIQRLMLTPPSEFIERVRKFVAENDPRYWEQDNWHEKHLAFHSAFPERFAPDDVLAEQQGKSAQTYQSLPVYFSNVCLRFLPVFDLMIQRFLECPHMLGDSIGLILDQMGSLYKFHERPVTFLYNTLHYYERPLSELPNIKRKLVTVVIQSQADVRPKGWCLTEEFETYLSSAPAAEERGDAPWRPQLDYYRRLLDRLVDTLAERPAFPSLEWRFNEFPNASAHALYCSCVELMALPVAPAEAVSSLLEVLLTGYVTVPRAQLSSWFNALGVLLAWLPEPYWRALTERVLSALSALPADADPFEELRLEARLAVLQCTEPLLLLAASHAFWNHATQGQIAALLAGLRTRLRETVRTETQFIYVCHLVAPFLDRLNTTSVFELTKTLYDMLEEVDRASGELRYMDEISDLLYHVKYMHTGDSTKAEAERVIRALRPALQLRLRFITHLNLDEIPGLDEQQQQQHHQLQQQQQQQQHHQQQQQQQQDQQQQQKQQQQQQQPQHHQQHQQHQQSMLQPSPVSQ</sequence>
<evidence type="ECO:0000256" key="2">
    <source>
        <dbReference type="ARBA" id="ARBA00010222"/>
    </source>
</evidence>
<evidence type="ECO:0000313" key="10">
    <source>
        <dbReference type="Proteomes" id="UP000440578"/>
    </source>
</evidence>
<evidence type="ECO:0000256" key="6">
    <source>
        <dbReference type="ARBA" id="ARBA00023242"/>
    </source>
</evidence>
<dbReference type="GO" id="GO:0005667">
    <property type="term" value="C:transcription regulator complex"/>
    <property type="evidence" value="ECO:0007669"/>
    <property type="project" value="TreeGrafter"/>
</dbReference>
<feature type="compositionally biased region" description="Polar residues" evidence="8">
    <location>
        <begin position="1379"/>
        <end position="1388"/>
    </location>
</feature>
<gene>
    <name evidence="9" type="primary">med23_0</name>
    <name evidence="9" type="ORF">FJT64_010766</name>
</gene>
<keyword evidence="4" id="KW-0805">Transcription regulation</keyword>
<evidence type="ECO:0000256" key="7">
    <source>
        <dbReference type="ARBA" id="ARBA00031961"/>
    </source>
</evidence>
<accession>A0A6A4V900</accession>
<evidence type="ECO:0000256" key="8">
    <source>
        <dbReference type="SAM" id="MobiDB-lite"/>
    </source>
</evidence>
<feature type="region of interest" description="Disordered" evidence="8">
    <location>
        <begin position="1324"/>
        <end position="1388"/>
    </location>
</feature>
<comment type="subcellular location">
    <subcellularLocation>
        <location evidence="1">Nucleus</location>
    </subcellularLocation>
</comment>
<comment type="caution">
    <text evidence="9">The sequence shown here is derived from an EMBL/GenBank/DDBJ whole genome shotgun (WGS) entry which is preliminary data.</text>
</comment>
<dbReference type="GO" id="GO:0016592">
    <property type="term" value="C:mediator complex"/>
    <property type="evidence" value="ECO:0007669"/>
    <property type="project" value="TreeGrafter"/>
</dbReference>
<keyword evidence="10" id="KW-1185">Reference proteome</keyword>
<evidence type="ECO:0000256" key="5">
    <source>
        <dbReference type="ARBA" id="ARBA00023163"/>
    </source>
</evidence>
<dbReference type="EMBL" id="VIIS01001911">
    <property type="protein sequence ID" value="KAF0291056.1"/>
    <property type="molecule type" value="Genomic_DNA"/>
</dbReference>
<keyword evidence="5" id="KW-0804">Transcription</keyword>
<dbReference type="OrthoDB" id="9982951at2759"/>
<dbReference type="GO" id="GO:0010628">
    <property type="term" value="P:positive regulation of gene expression"/>
    <property type="evidence" value="ECO:0007669"/>
    <property type="project" value="TreeGrafter"/>
</dbReference>
<dbReference type="Proteomes" id="UP000440578">
    <property type="component" value="Unassembled WGS sequence"/>
</dbReference>
<evidence type="ECO:0000256" key="3">
    <source>
        <dbReference type="ARBA" id="ARBA00019696"/>
    </source>
</evidence>
<name>A0A6A4V900_AMPAM</name>
<reference evidence="9 10" key="1">
    <citation type="submission" date="2019-07" db="EMBL/GenBank/DDBJ databases">
        <title>Draft genome assembly of a fouling barnacle, Amphibalanus amphitrite (Darwin, 1854): The first reference genome for Thecostraca.</title>
        <authorList>
            <person name="Kim W."/>
        </authorList>
    </citation>
    <scope>NUCLEOTIDE SEQUENCE [LARGE SCALE GENOMIC DNA]</scope>
    <source>
        <strain evidence="9">SNU_AA5</strain>
        <tissue evidence="9">Soma without cirri and trophi</tissue>
    </source>
</reference>
<evidence type="ECO:0000313" key="9">
    <source>
        <dbReference type="EMBL" id="KAF0291056.1"/>
    </source>
</evidence>
<comment type="similarity">
    <text evidence="2">Belongs to the Mediator complex subunit 23 family.</text>
</comment>
<dbReference type="InterPro" id="IPR021629">
    <property type="entry name" value="Mediator_Med23"/>
</dbReference>
<evidence type="ECO:0000256" key="1">
    <source>
        <dbReference type="ARBA" id="ARBA00004123"/>
    </source>
</evidence>
<feature type="compositionally biased region" description="Low complexity" evidence="8">
    <location>
        <begin position="1326"/>
        <end position="1378"/>
    </location>
</feature>
<protein>
    <recommendedName>
        <fullName evidence="3">Mediator of RNA polymerase II transcription subunit 23</fullName>
    </recommendedName>
    <alternativeName>
        <fullName evidence="7">Mediator complex subunit 23</fullName>
    </alternativeName>
</protein>
<dbReference type="PANTHER" id="PTHR12691:SF10">
    <property type="entry name" value="MEDIATOR OF RNA POLYMERASE II TRANSCRIPTION SUBUNIT 23"/>
    <property type="match status" value="1"/>
</dbReference>
<keyword evidence="6" id="KW-0539">Nucleus</keyword>
<organism evidence="9 10">
    <name type="scientific">Amphibalanus amphitrite</name>
    <name type="common">Striped barnacle</name>
    <name type="synonym">Balanus amphitrite</name>
    <dbReference type="NCBI Taxonomy" id="1232801"/>
    <lineage>
        <taxon>Eukaryota</taxon>
        <taxon>Metazoa</taxon>
        <taxon>Ecdysozoa</taxon>
        <taxon>Arthropoda</taxon>
        <taxon>Crustacea</taxon>
        <taxon>Multicrustacea</taxon>
        <taxon>Cirripedia</taxon>
        <taxon>Thoracica</taxon>
        <taxon>Thoracicalcarea</taxon>
        <taxon>Balanomorpha</taxon>
        <taxon>Balanoidea</taxon>
        <taxon>Balanidae</taxon>
        <taxon>Amphibalaninae</taxon>
        <taxon>Amphibalanus</taxon>
    </lineage>
</organism>
<dbReference type="GO" id="GO:0006357">
    <property type="term" value="P:regulation of transcription by RNA polymerase II"/>
    <property type="evidence" value="ECO:0007669"/>
    <property type="project" value="TreeGrafter"/>
</dbReference>
<dbReference type="PANTHER" id="PTHR12691">
    <property type="entry name" value="MEDIATOR OF RNA POLYMERASE II TRANSCRIPTION SUBUNIT 23"/>
    <property type="match status" value="1"/>
</dbReference>
<proteinExistence type="inferred from homology"/>